<dbReference type="PANTHER" id="PTHR43601">
    <property type="entry name" value="THIOREDOXIN, MITOCHONDRIAL"/>
    <property type="match status" value="1"/>
</dbReference>
<gene>
    <name evidence="3" type="ORF">AAHA92_01950</name>
</gene>
<comment type="caution">
    <text evidence="3">The sequence shown here is derived from an EMBL/GenBank/DDBJ whole genome shotgun (WGS) entry which is preliminary data.</text>
</comment>
<reference evidence="3 4" key="1">
    <citation type="submission" date="2024-06" db="EMBL/GenBank/DDBJ databases">
        <title>A chromosome level genome sequence of Diviner's sage (Salvia divinorum).</title>
        <authorList>
            <person name="Ford S.A."/>
            <person name="Ro D.-K."/>
            <person name="Ness R.W."/>
            <person name="Phillips M.A."/>
        </authorList>
    </citation>
    <scope>NUCLEOTIDE SEQUENCE [LARGE SCALE GENOMIC DNA]</scope>
    <source>
        <strain evidence="3">SAF-2024a</strain>
        <tissue evidence="3">Leaf</tissue>
    </source>
</reference>
<dbReference type="InterPro" id="IPR036249">
    <property type="entry name" value="Thioredoxin-like_sf"/>
</dbReference>
<dbReference type="Proteomes" id="UP001567538">
    <property type="component" value="Unassembled WGS sequence"/>
</dbReference>
<dbReference type="Gene3D" id="3.40.30.10">
    <property type="entry name" value="Glutaredoxin"/>
    <property type="match status" value="1"/>
</dbReference>
<keyword evidence="2" id="KW-0676">Redox-active center</keyword>
<dbReference type="EMBL" id="JBEAFC010000002">
    <property type="protein sequence ID" value="KAL1566328.1"/>
    <property type="molecule type" value="Genomic_DNA"/>
</dbReference>
<comment type="similarity">
    <text evidence="1">Belongs to the thioredoxin family.</text>
</comment>
<evidence type="ECO:0000313" key="3">
    <source>
        <dbReference type="EMBL" id="KAL1566328.1"/>
    </source>
</evidence>
<dbReference type="AlphaFoldDB" id="A0ABD1IET3"/>
<dbReference type="SUPFAM" id="SSF52833">
    <property type="entry name" value="Thioredoxin-like"/>
    <property type="match status" value="1"/>
</dbReference>
<dbReference type="PANTHER" id="PTHR43601:SF9">
    <property type="entry name" value="THIOREDOXIN-LIKE 1-1, CHLOROPLASTIC"/>
    <property type="match status" value="1"/>
</dbReference>
<proteinExistence type="inferred from homology"/>
<sequence>MFRQNSSFARSETSHQFANANESVRWWEENHHQNMIEVESAQELVDSLLNGGERLVVLDFYSPACGGCRTLHPK</sequence>
<evidence type="ECO:0000256" key="1">
    <source>
        <dbReference type="ARBA" id="ARBA00008987"/>
    </source>
</evidence>
<name>A0ABD1IET3_SALDI</name>
<evidence type="ECO:0000256" key="2">
    <source>
        <dbReference type="ARBA" id="ARBA00023284"/>
    </source>
</evidence>
<evidence type="ECO:0000313" key="4">
    <source>
        <dbReference type="Proteomes" id="UP001567538"/>
    </source>
</evidence>
<accession>A0ABD1IET3</accession>
<keyword evidence="4" id="KW-1185">Reference proteome</keyword>
<organism evidence="3 4">
    <name type="scientific">Salvia divinorum</name>
    <name type="common">Maria pastora</name>
    <name type="synonym">Diviner's sage</name>
    <dbReference type="NCBI Taxonomy" id="28513"/>
    <lineage>
        <taxon>Eukaryota</taxon>
        <taxon>Viridiplantae</taxon>
        <taxon>Streptophyta</taxon>
        <taxon>Embryophyta</taxon>
        <taxon>Tracheophyta</taxon>
        <taxon>Spermatophyta</taxon>
        <taxon>Magnoliopsida</taxon>
        <taxon>eudicotyledons</taxon>
        <taxon>Gunneridae</taxon>
        <taxon>Pentapetalae</taxon>
        <taxon>asterids</taxon>
        <taxon>lamiids</taxon>
        <taxon>Lamiales</taxon>
        <taxon>Lamiaceae</taxon>
        <taxon>Nepetoideae</taxon>
        <taxon>Mentheae</taxon>
        <taxon>Salviinae</taxon>
        <taxon>Salvia</taxon>
        <taxon>Salvia subgen. Calosphace</taxon>
    </lineage>
</organism>
<protein>
    <submittedName>
        <fullName evidence="3">Thioredoxin-like 1-2, chloroplastic</fullName>
    </submittedName>
</protein>